<dbReference type="PANTHER" id="PTHR43427">
    <property type="entry name" value="CHLORIDE CHANNEL PROTEIN CLC-E"/>
    <property type="match status" value="1"/>
</dbReference>
<dbReference type="InterPro" id="IPR046342">
    <property type="entry name" value="CBS_dom_sf"/>
</dbReference>
<dbReference type="GO" id="GO:0005254">
    <property type="term" value="F:chloride channel activity"/>
    <property type="evidence" value="ECO:0007669"/>
    <property type="project" value="UniProtKB-KW"/>
</dbReference>
<comment type="subcellular location">
    <subcellularLocation>
        <location evidence="1">Membrane</location>
        <topology evidence="1">Multi-pass membrane protein</topology>
    </subcellularLocation>
</comment>
<feature type="transmembrane region" description="Helical" evidence="10">
    <location>
        <begin position="34"/>
        <end position="53"/>
    </location>
</feature>
<dbReference type="PANTHER" id="PTHR43427:SF6">
    <property type="entry name" value="CHLORIDE CHANNEL PROTEIN CLC-E"/>
    <property type="match status" value="1"/>
</dbReference>
<name>A0AAP7KZE5_STEMA</name>
<dbReference type="PRINTS" id="PR00762">
    <property type="entry name" value="CLCHANNEL"/>
</dbReference>
<evidence type="ECO:0000256" key="9">
    <source>
        <dbReference type="ARBA" id="ARBA00023303"/>
    </source>
</evidence>
<evidence type="ECO:0000256" key="3">
    <source>
        <dbReference type="ARBA" id="ARBA00022692"/>
    </source>
</evidence>
<keyword evidence="6 10" id="KW-0472">Membrane</keyword>
<feature type="transmembrane region" description="Helical" evidence="10">
    <location>
        <begin position="382"/>
        <end position="406"/>
    </location>
</feature>
<feature type="transmembrane region" description="Helical" evidence="10">
    <location>
        <begin position="206"/>
        <end position="226"/>
    </location>
</feature>
<evidence type="ECO:0000256" key="10">
    <source>
        <dbReference type="SAM" id="Phobius"/>
    </source>
</evidence>
<keyword evidence="4 10" id="KW-1133">Transmembrane helix</keyword>
<comment type="caution">
    <text evidence="11">The sequence shown here is derived from an EMBL/GenBank/DDBJ whole genome shotgun (WGS) entry which is preliminary data.</text>
</comment>
<evidence type="ECO:0000256" key="8">
    <source>
        <dbReference type="ARBA" id="ARBA00023214"/>
    </source>
</evidence>
<dbReference type="Gene3D" id="1.10.3080.10">
    <property type="entry name" value="Clc chloride channel"/>
    <property type="match status" value="1"/>
</dbReference>
<dbReference type="SUPFAM" id="SSF81340">
    <property type="entry name" value="Clc chloride channel"/>
    <property type="match status" value="1"/>
</dbReference>
<keyword evidence="7" id="KW-0869">Chloride channel</keyword>
<gene>
    <name evidence="11" type="ORF">A9K56_17785</name>
</gene>
<feature type="transmembrane region" description="Helical" evidence="10">
    <location>
        <begin position="175"/>
        <end position="200"/>
    </location>
</feature>
<feature type="transmembrane region" description="Helical" evidence="10">
    <location>
        <begin position="247"/>
        <end position="270"/>
    </location>
</feature>
<evidence type="ECO:0000256" key="5">
    <source>
        <dbReference type="ARBA" id="ARBA00023065"/>
    </source>
</evidence>
<dbReference type="Gene3D" id="3.10.580.10">
    <property type="entry name" value="CBS-domain"/>
    <property type="match status" value="1"/>
</dbReference>
<keyword evidence="9" id="KW-0407">Ion channel</keyword>
<evidence type="ECO:0000256" key="1">
    <source>
        <dbReference type="ARBA" id="ARBA00004141"/>
    </source>
</evidence>
<dbReference type="AlphaFoldDB" id="A0AAP7KZE5"/>
<dbReference type="CDD" id="cd00400">
    <property type="entry name" value="Voltage_gated_ClC"/>
    <property type="match status" value="1"/>
</dbReference>
<evidence type="ECO:0000256" key="2">
    <source>
        <dbReference type="ARBA" id="ARBA00022448"/>
    </source>
</evidence>
<dbReference type="Proteomes" id="UP000092125">
    <property type="component" value="Unassembled WGS sequence"/>
</dbReference>
<feature type="transmembrane region" description="Helical" evidence="10">
    <location>
        <begin position="349"/>
        <end position="370"/>
    </location>
</feature>
<keyword evidence="8" id="KW-0868">Chloride</keyword>
<evidence type="ECO:0000256" key="4">
    <source>
        <dbReference type="ARBA" id="ARBA00022989"/>
    </source>
</evidence>
<accession>A0AAP7KZE5</accession>
<dbReference type="SUPFAM" id="SSF54631">
    <property type="entry name" value="CBS-domain pair"/>
    <property type="match status" value="1"/>
</dbReference>
<evidence type="ECO:0000256" key="7">
    <source>
        <dbReference type="ARBA" id="ARBA00023173"/>
    </source>
</evidence>
<sequence length="598" mass="62364">MAAYHAATMASTVPPSRLHLAFQGLRLRLRGSDLWFIALALLVGLIAGGLTLLQSDIARGLQSALYGLEPGMRLSSLPALSWTALLVLPLGGLLVGLVSLAAARRKRPLLDAVEANALHGGRMSMRDNLIVLTQTLLSNGCGASVGLEASYTQMGAGSGSQLGRVMRLRRNDVRILVGAGAAGAIAAAFGAPLAGAFYAFEIVIGAYTPAALAPVALAALAGAFVADQAGIEAYLLPAASTIDVRAADYAIYGLLGCCCAMVGIGVMRLIASIEGVVKRSPLPLWGRPVVGGLLLIPLAMASPQVLSSGHGALHLDLTTQLPLIWIGGLLALKLLASGISLGFGFRGGLFFASLFMGTLVGTLFAGLLATATGVPVVDATSAALAGMAALAAAVVGAPMTMAMLVLEGTHDFLLTSVVMSAVLVSSTLVRQWFGYSFSTWRMHLRGETIRSARDVGWIHTLNAGRMMRKGVATTPAGLDAAAFRQRFPLGSGSRVVLIDSEGHYAGIVQIPRVYADGVKPETPVGDLAENREMSLLPGADVVSVMQCFDRTQADELAVVAADGQLLGIVSEAFVRRRYAEELDKRQRELMGERVEDAD</sequence>
<feature type="transmembrane region" description="Helical" evidence="10">
    <location>
        <begin position="79"/>
        <end position="103"/>
    </location>
</feature>
<organism evidence="11 12">
    <name type="scientific">Stenotrophomonas maltophilia</name>
    <name type="common">Pseudomonas maltophilia</name>
    <name type="synonym">Xanthomonas maltophilia</name>
    <dbReference type="NCBI Taxonomy" id="40324"/>
    <lineage>
        <taxon>Bacteria</taxon>
        <taxon>Pseudomonadati</taxon>
        <taxon>Pseudomonadota</taxon>
        <taxon>Gammaproteobacteria</taxon>
        <taxon>Lysobacterales</taxon>
        <taxon>Lysobacteraceae</taxon>
        <taxon>Stenotrophomonas</taxon>
        <taxon>Stenotrophomonas maltophilia group</taxon>
    </lineage>
</organism>
<evidence type="ECO:0000256" key="6">
    <source>
        <dbReference type="ARBA" id="ARBA00023136"/>
    </source>
</evidence>
<dbReference type="Pfam" id="PF00654">
    <property type="entry name" value="Voltage_CLC"/>
    <property type="match status" value="1"/>
</dbReference>
<feature type="transmembrane region" description="Helical" evidence="10">
    <location>
        <begin position="323"/>
        <end position="343"/>
    </location>
</feature>
<evidence type="ECO:0000313" key="11">
    <source>
        <dbReference type="EMBL" id="OBU59736.1"/>
    </source>
</evidence>
<keyword evidence="2" id="KW-0813">Transport</keyword>
<dbReference type="EMBL" id="LYVI01000015">
    <property type="protein sequence ID" value="OBU59736.1"/>
    <property type="molecule type" value="Genomic_DNA"/>
</dbReference>
<dbReference type="InterPro" id="IPR014743">
    <property type="entry name" value="Cl-channel_core"/>
</dbReference>
<keyword evidence="3 10" id="KW-0812">Transmembrane</keyword>
<evidence type="ECO:0000313" key="12">
    <source>
        <dbReference type="Proteomes" id="UP000092125"/>
    </source>
</evidence>
<reference evidence="11 12" key="1">
    <citation type="submission" date="2016-05" db="EMBL/GenBank/DDBJ databases">
        <title>Draft Genome Sequences of Stenotrophomonas maltophilia Strains Sm32COP, Sm41DVV, Sm46PAILV, SmF3, SmF22, SmSOFb1 and SmCVFa1, Isolated from Different Manures, in France.</title>
        <authorList>
            <person name="Nazaret S."/>
            <person name="Bodilis J."/>
        </authorList>
    </citation>
    <scope>NUCLEOTIDE SEQUENCE [LARGE SCALE GENOMIC DNA]</scope>
    <source>
        <strain evidence="11 12">Sm41DVV</strain>
    </source>
</reference>
<feature type="transmembrane region" description="Helical" evidence="10">
    <location>
        <begin position="412"/>
        <end position="433"/>
    </location>
</feature>
<keyword evidence="5" id="KW-0406">Ion transport</keyword>
<proteinExistence type="predicted"/>
<dbReference type="RefSeq" id="WP_065182976.1">
    <property type="nucleotide sequence ID" value="NZ_LYVI01000015.1"/>
</dbReference>
<dbReference type="GO" id="GO:0034707">
    <property type="term" value="C:chloride channel complex"/>
    <property type="evidence" value="ECO:0007669"/>
    <property type="project" value="UniProtKB-KW"/>
</dbReference>
<protein>
    <submittedName>
        <fullName evidence="11">Chloride channel protein</fullName>
    </submittedName>
</protein>
<dbReference type="InterPro" id="IPR001807">
    <property type="entry name" value="ClC"/>
</dbReference>
<dbReference type="InterPro" id="IPR050368">
    <property type="entry name" value="ClC-type_chloride_channel"/>
</dbReference>